<keyword evidence="4" id="KW-1185">Reference proteome</keyword>
<gene>
    <name evidence="1" type="ORF">RTCCBAU85039_3052</name>
    <name evidence="2" type="ORF">SAMN05216228_1012193</name>
</gene>
<reference evidence="2 4" key="1">
    <citation type="submission" date="2016-10" db="EMBL/GenBank/DDBJ databases">
        <authorList>
            <person name="Varghese N."/>
            <person name="Submissions S."/>
        </authorList>
    </citation>
    <scope>NUCLEOTIDE SEQUENCE [LARGE SCALE GENOMIC DNA]</scope>
    <source>
        <strain evidence="2 4">CGMCC 1.7071</strain>
    </source>
</reference>
<evidence type="ECO:0000313" key="1">
    <source>
        <dbReference type="EMBL" id="SEH91817.1"/>
    </source>
</evidence>
<name>A0A1H8MIE7_9HYPH</name>
<dbReference type="EMBL" id="FOCV01000012">
    <property type="protein sequence ID" value="SEO17050.1"/>
    <property type="molecule type" value="Genomic_DNA"/>
</dbReference>
<accession>A0A1H8MIE7</accession>
<reference evidence="3" key="2">
    <citation type="submission" date="2016-10" db="EMBL/GenBank/DDBJ databases">
        <authorList>
            <person name="Wibberg D."/>
        </authorList>
    </citation>
    <scope>NUCLEOTIDE SEQUENCE [LARGE SCALE GENOMIC DNA]</scope>
</reference>
<protein>
    <submittedName>
        <fullName evidence="1">Uncharacterized protein</fullName>
    </submittedName>
</protein>
<dbReference type="Proteomes" id="UP000198939">
    <property type="component" value="Unassembled WGS sequence"/>
</dbReference>
<organism evidence="1 3">
    <name type="scientific">Rhizobium tibeticum</name>
    <dbReference type="NCBI Taxonomy" id="501024"/>
    <lineage>
        <taxon>Bacteria</taxon>
        <taxon>Pseudomonadati</taxon>
        <taxon>Pseudomonadota</taxon>
        <taxon>Alphaproteobacteria</taxon>
        <taxon>Hyphomicrobiales</taxon>
        <taxon>Rhizobiaceae</taxon>
        <taxon>Rhizobium/Agrobacterium group</taxon>
        <taxon>Rhizobium</taxon>
    </lineage>
</organism>
<proteinExistence type="predicted"/>
<dbReference type="Proteomes" id="UP000183063">
    <property type="component" value="Unassembled WGS sequence"/>
</dbReference>
<dbReference type="AlphaFoldDB" id="A0A1H8MIE7"/>
<evidence type="ECO:0000313" key="2">
    <source>
        <dbReference type="EMBL" id="SEO17050.1"/>
    </source>
</evidence>
<evidence type="ECO:0000313" key="4">
    <source>
        <dbReference type="Proteomes" id="UP000198939"/>
    </source>
</evidence>
<dbReference type="EMBL" id="FNXB01000015">
    <property type="protein sequence ID" value="SEH91817.1"/>
    <property type="molecule type" value="Genomic_DNA"/>
</dbReference>
<evidence type="ECO:0000313" key="3">
    <source>
        <dbReference type="Proteomes" id="UP000183063"/>
    </source>
</evidence>
<sequence length="57" mass="6224">MTPTVTTCHVATQLPNGQWHVLFGRALGFAEARVMNVAELIEIIQAESALDEDKVSN</sequence>
<reference evidence="1" key="3">
    <citation type="submission" date="2016-10" db="EMBL/GenBank/DDBJ databases">
        <authorList>
            <person name="de Groot N.N."/>
        </authorList>
    </citation>
    <scope>NUCLEOTIDE SEQUENCE [LARGE SCALE GENOMIC DNA]</scope>
    <source>
        <strain evidence="1">CCBAU85039</strain>
    </source>
</reference>